<evidence type="ECO:0000313" key="2">
    <source>
        <dbReference type="EMBL" id="KAK4453082.1"/>
    </source>
</evidence>
<dbReference type="PANTHER" id="PTHR37450">
    <property type="entry name" value="CIPC PROTEIN"/>
    <property type="match status" value="1"/>
</dbReference>
<organism evidence="2 3">
    <name type="scientific">Podospora aff. communis PSN243</name>
    <dbReference type="NCBI Taxonomy" id="3040156"/>
    <lineage>
        <taxon>Eukaryota</taxon>
        <taxon>Fungi</taxon>
        <taxon>Dikarya</taxon>
        <taxon>Ascomycota</taxon>
        <taxon>Pezizomycotina</taxon>
        <taxon>Sordariomycetes</taxon>
        <taxon>Sordariomycetidae</taxon>
        <taxon>Sordariales</taxon>
        <taxon>Podosporaceae</taxon>
        <taxon>Podospora</taxon>
    </lineage>
</organism>
<accession>A0AAV9H0D3</accession>
<dbReference type="Proteomes" id="UP001321760">
    <property type="component" value="Unassembled WGS sequence"/>
</dbReference>
<sequence length="99" mass="11260">MVRSNLNPPPKHIKPPSPQNTNTPTSHGFAREALAALTGAEADRLFETKGLDFVNREEAKRHAKRQAEELYDRQYGGRDGYDPGYEPHESMRGERRERG</sequence>
<name>A0AAV9H0D3_9PEZI</name>
<gene>
    <name evidence="2" type="ORF">QBC34DRAFT_376534</name>
</gene>
<protein>
    <recommendedName>
        <fullName evidence="4">CipC-like antibiotic response protein</fullName>
    </recommendedName>
</protein>
<proteinExistence type="predicted"/>
<keyword evidence="3" id="KW-1185">Reference proteome</keyword>
<dbReference type="Pfam" id="PF12585">
    <property type="entry name" value="DUF3759"/>
    <property type="match status" value="1"/>
</dbReference>
<reference evidence="2" key="1">
    <citation type="journal article" date="2023" name="Mol. Phylogenet. Evol.">
        <title>Genome-scale phylogeny and comparative genomics of the fungal order Sordariales.</title>
        <authorList>
            <person name="Hensen N."/>
            <person name="Bonometti L."/>
            <person name="Westerberg I."/>
            <person name="Brannstrom I.O."/>
            <person name="Guillou S."/>
            <person name="Cros-Aarteil S."/>
            <person name="Calhoun S."/>
            <person name="Haridas S."/>
            <person name="Kuo A."/>
            <person name="Mondo S."/>
            <person name="Pangilinan J."/>
            <person name="Riley R."/>
            <person name="LaButti K."/>
            <person name="Andreopoulos B."/>
            <person name="Lipzen A."/>
            <person name="Chen C."/>
            <person name="Yan M."/>
            <person name="Daum C."/>
            <person name="Ng V."/>
            <person name="Clum A."/>
            <person name="Steindorff A."/>
            <person name="Ohm R.A."/>
            <person name="Martin F."/>
            <person name="Silar P."/>
            <person name="Natvig D.O."/>
            <person name="Lalanne C."/>
            <person name="Gautier V."/>
            <person name="Ament-Velasquez S.L."/>
            <person name="Kruys A."/>
            <person name="Hutchinson M.I."/>
            <person name="Powell A.J."/>
            <person name="Barry K."/>
            <person name="Miller A.N."/>
            <person name="Grigoriev I.V."/>
            <person name="Debuchy R."/>
            <person name="Gladieux P."/>
            <person name="Hiltunen Thoren M."/>
            <person name="Johannesson H."/>
        </authorList>
    </citation>
    <scope>NUCLEOTIDE SEQUENCE</scope>
    <source>
        <strain evidence="2">PSN243</strain>
    </source>
</reference>
<dbReference type="PANTHER" id="PTHR37450:SF1">
    <property type="entry name" value="CIPC PROTEIN"/>
    <property type="match status" value="1"/>
</dbReference>
<evidence type="ECO:0008006" key="4">
    <source>
        <dbReference type="Google" id="ProtNLM"/>
    </source>
</evidence>
<dbReference type="AlphaFoldDB" id="A0AAV9H0D3"/>
<feature type="region of interest" description="Disordered" evidence="1">
    <location>
        <begin position="1"/>
        <end position="28"/>
    </location>
</feature>
<evidence type="ECO:0000313" key="3">
    <source>
        <dbReference type="Proteomes" id="UP001321760"/>
    </source>
</evidence>
<dbReference type="EMBL" id="MU865921">
    <property type="protein sequence ID" value="KAK4453082.1"/>
    <property type="molecule type" value="Genomic_DNA"/>
</dbReference>
<evidence type="ECO:0000256" key="1">
    <source>
        <dbReference type="SAM" id="MobiDB-lite"/>
    </source>
</evidence>
<reference evidence="2" key="2">
    <citation type="submission" date="2023-05" db="EMBL/GenBank/DDBJ databases">
        <authorList>
            <consortium name="Lawrence Berkeley National Laboratory"/>
            <person name="Steindorff A."/>
            <person name="Hensen N."/>
            <person name="Bonometti L."/>
            <person name="Westerberg I."/>
            <person name="Brannstrom I.O."/>
            <person name="Guillou S."/>
            <person name="Cros-Aarteil S."/>
            <person name="Calhoun S."/>
            <person name="Haridas S."/>
            <person name="Kuo A."/>
            <person name="Mondo S."/>
            <person name="Pangilinan J."/>
            <person name="Riley R."/>
            <person name="Labutti K."/>
            <person name="Andreopoulos B."/>
            <person name="Lipzen A."/>
            <person name="Chen C."/>
            <person name="Yanf M."/>
            <person name="Daum C."/>
            <person name="Ng V."/>
            <person name="Clum A."/>
            <person name="Ohm R."/>
            <person name="Martin F."/>
            <person name="Silar P."/>
            <person name="Natvig D."/>
            <person name="Lalanne C."/>
            <person name="Gautier V."/>
            <person name="Ament-Velasquez S.L."/>
            <person name="Kruys A."/>
            <person name="Hutchinson M.I."/>
            <person name="Powell A.J."/>
            <person name="Barry K."/>
            <person name="Miller A.N."/>
            <person name="Grigoriev I.V."/>
            <person name="Debuchy R."/>
            <person name="Gladieux P."/>
            <person name="Thoren M.H."/>
            <person name="Johannesson H."/>
        </authorList>
    </citation>
    <scope>NUCLEOTIDE SEQUENCE</scope>
    <source>
        <strain evidence="2">PSN243</strain>
    </source>
</reference>
<feature type="compositionally biased region" description="Pro residues" evidence="1">
    <location>
        <begin position="7"/>
        <end position="18"/>
    </location>
</feature>
<dbReference type="InterPro" id="IPR022234">
    <property type="entry name" value="DUF3759"/>
</dbReference>
<feature type="region of interest" description="Disordered" evidence="1">
    <location>
        <begin position="57"/>
        <end position="99"/>
    </location>
</feature>
<comment type="caution">
    <text evidence="2">The sequence shown here is derived from an EMBL/GenBank/DDBJ whole genome shotgun (WGS) entry which is preliminary data.</text>
</comment>